<evidence type="ECO:0000256" key="1">
    <source>
        <dbReference type="SAM" id="MobiDB-lite"/>
    </source>
</evidence>
<dbReference type="Proteomes" id="UP001501115">
    <property type="component" value="Unassembled WGS sequence"/>
</dbReference>
<dbReference type="EMBL" id="BAABET010000010">
    <property type="protein sequence ID" value="GAA4329252.1"/>
    <property type="molecule type" value="Genomic_DNA"/>
</dbReference>
<evidence type="ECO:0000313" key="2">
    <source>
        <dbReference type="EMBL" id="GAA4329252.1"/>
    </source>
</evidence>
<feature type="region of interest" description="Disordered" evidence="1">
    <location>
        <begin position="54"/>
        <end position="96"/>
    </location>
</feature>
<evidence type="ECO:0000313" key="3">
    <source>
        <dbReference type="Proteomes" id="UP001501115"/>
    </source>
</evidence>
<comment type="caution">
    <text evidence="2">The sequence shown here is derived from an EMBL/GenBank/DDBJ whole genome shotgun (WGS) entry which is preliminary data.</text>
</comment>
<keyword evidence="3" id="KW-1185">Reference proteome</keyword>
<name>A0ABP8GSB3_9ACTN</name>
<gene>
    <name evidence="2" type="ORF">GCM10023086_58290</name>
</gene>
<accession>A0ABP8GSB3</accession>
<sequence length="127" mass="13296">MLVCLAVEGRRTAAEAAEPFAVRGLVGGLRDHCPDPTPSQMTADRPGRVRLIGQDHFRSGPGSADRPRPSQAGHDLVEGGGVPCLPGREDESERTAAAVRGEVDLRGQTAAGPSEGMMVRLAGWGPF</sequence>
<protein>
    <submittedName>
        <fullName evidence="2">Uncharacterized protein</fullName>
    </submittedName>
</protein>
<proteinExistence type="predicted"/>
<reference evidence="3" key="1">
    <citation type="journal article" date="2019" name="Int. J. Syst. Evol. Microbiol.">
        <title>The Global Catalogue of Microorganisms (GCM) 10K type strain sequencing project: providing services to taxonomists for standard genome sequencing and annotation.</title>
        <authorList>
            <consortium name="The Broad Institute Genomics Platform"/>
            <consortium name="The Broad Institute Genome Sequencing Center for Infectious Disease"/>
            <person name="Wu L."/>
            <person name="Ma J."/>
        </authorList>
    </citation>
    <scope>NUCLEOTIDE SEQUENCE [LARGE SCALE GENOMIC DNA]</scope>
    <source>
        <strain evidence="3">JCM 31290</strain>
    </source>
</reference>
<organism evidence="2 3">
    <name type="scientific">Streptomyces venetus</name>
    <dbReference type="NCBI Taxonomy" id="1701086"/>
    <lineage>
        <taxon>Bacteria</taxon>
        <taxon>Bacillati</taxon>
        <taxon>Actinomycetota</taxon>
        <taxon>Actinomycetes</taxon>
        <taxon>Kitasatosporales</taxon>
        <taxon>Streptomycetaceae</taxon>
        <taxon>Streptomyces</taxon>
    </lineage>
</organism>